<protein>
    <submittedName>
        <fullName evidence="1">Uncharacterized protein</fullName>
    </submittedName>
</protein>
<reference evidence="2" key="1">
    <citation type="submission" date="2016-10" db="EMBL/GenBank/DDBJ databases">
        <authorList>
            <person name="Varghese N."/>
            <person name="Submissions S."/>
        </authorList>
    </citation>
    <scope>NUCLEOTIDE SEQUENCE [LARGE SCALE GENOMIC DNA]</scope>
    <source>
        <strain evidence="2">DSM 21580</strain>
    </source>
</reference>
<keyword evidence="2" id="KW-1185">Reference proteome</keyword>
<dbReference type="Proteomes" id="UP000236738">
    <property type="component" value="Unassembled WGS sequence"/>
</dbReference>
<evidence type="ECO:0000313" key="2">
    <source>
        <dbReference type="Proteomes" id="UP000236738"/>
    </source>
</evidence>
<name>A0A1H6BGB1_9FLAO</name>
<dbReference type="AlphaFoldDB" id="A0A1H6BGB1"/>
<accession>A0A1H6BGB1</accession>
<organism evidence="1 2">
    <name type="scientific">Halpernia humi</name>
    <dbReference type="NCBI Taxonomy" id="493375"/>
    <lineage>
        <taxon>Bacteria</taxon>
        <taxon>Pseudomonadati</taxon>
        <taxon>Bacteroidota</taxon>
        <taxon>Flavobacteriia</taxon>
        <taxon>Flavobacteriales</taxon>
        <taxon>Weeksellaceae</taxon>
        <taxon>Chryseobacterium group</taxon>
        <taxon>Halpernia</taxon>
    </lineage>
</organism>
<sequence length="44" mass="5067">MILMGKQYVYFVTVRKYATLGFLRLKVGRLCAAEEHLSFKNAIS</sequence>
<evidence type="ECO:0000313" key="1">
    <source>
        <dbReference type="EMBL" id="SEG59672.1"/>
    </source>
</evidence>
<dbReference type="EMBL" id="FNUS01000008">
    <property type="protein sequence ID" value="SEG59672.1"/>
    <property type="molecule type" value="Genomic_DNA"/>
</dbReference>
<proteinExistence type="predicted"/>
<gene>
    <name evidence="1" type="ORF">SAMN05421847_2870</name>
</gene>